<evidence type="ECO:0000259" key="5">
    <source>
        <dbReference type="PROSITE" id="PS50113"/>
    </source>
</evidence>
<dbReference type="PANTHER" id="PTHR43531">
    <property type="entry name" value="PROTEIN ICFG"/>
    <property type="match status" value="1"/>
</dbReference>
<name>A0A075QZS6_BRELA</name>
<protein>
    <submittedName>
        <fullName evidence="6">Methyl-accepting chemotaxis protein YfmS</fullName>
    </submittedName>
</protein>
<dbReference type="STRING" id="1042163.BRLA_c015290"/>
<evidence type="ECO:0000256" key="1">
    <source>
        <dbReference type="ARBA" id="ARBA00022500"/>
    </source>
</evidence>
<dbReference type="Proteomes" id="UP000005850">
    <property type="component" value="Chromosome"/>
</dbReference>
<dbReference type="KEGG" id="blr:BRLA_c015290"/>
<dbReference type="NCBIfam" id="TIGR00229">
    <property type="entry name" value="sensory_box"/>
    <property type="match status" value="2"/>
</dbReference>
<dbReference type="EMBL" id="CP007806">
    <property type="protein sequence ID" value="AIG25857.1"/>
    <property type="molecule type" value="Genomic_DNA"/>
</dbReference>
<dbReference type="PANTHER" id="PTHR43531:SF11">
    <property type="entry name" value="METHYL-ACCEPTING CHEMOTAXIS PROTEIN 3"/>
    <property type="match status" value="1"/>
</dbReference>
<dbReference type="SMART" id="SM00283">
    <property type="entry name" value="MA"/>
    <property type="match status" value="1"/>
</dbReference>
<keyword evidence="3" id="KW-0807">Transducer</keyword>
<dbReference type="Pfam" id="PF08447">
    <property type="entry name" value="PAS_3"/>
    <property type="match status" value="2"/>
</dbReference>
<comment type="similarity">
    <text evidence="2">Belongs to the methyl-accepting chemotaxis (MCP) protein family.</text>
</comment>
<reference evidence="6 7" key="1">
    <citation type="journal article" date="2011" name="J. Bacteriol.">
        <title>Genome sequence of Brevibacillus laterosporus LMG 15441, a pathogen of invertebrates.</title>
        <authorList>
            <person name="Djukic M."/>
            <person name="Poehlein A."/>
            <person name="Thurmer A."/>
            <person name="Daniel R."/>
        </authorList>
    </citation>
    <scope>NUCLEOTIDE SEQUENCE [LARGE SCALE GENOMIC DNA]</scope>
    <source>
        <strain evidence="6 7">LMG 15441</strain>
    </source>
</reference>
<dbReference type="PROSITE" id="PS50111">
    <property type="entry name" value="CHEMOTAXIS_TRANSDUC_2"/>
    <property type="match status" value="1"/>
</dbReference>
<dbReference type="InterPro" id="IPR051310">
    <property type="entry name" value="MCP_chemotaxis"/>
</dbReference>
<dbReference type="InterPro" id="IPR001610">
    <property type="entry name" value="PAC"/>
</dbReference>
<dbReference type="AlphaFoldDB" id="A0A075QZS6"/>
<dbReference type="eggNOG" id="COG2202">
    <property type="taxonomic scope" value="Bacteria"/>
</dbReference>
<dbReference type="InterPro" id="IPR013655">
    <property type="entry name" value="PAS_fold_3"/>
</dbReference>
<evidence type="ECO:0000259" key="4">
    <source>
        <dbReference type="PROSITE" id="PS50111"/>
    </source>
</evidence>
<dbReference type="Gene3D" id="3.30.450.20">
    <property type="entry name" value="PAS domain"/>
    <property type="match status" value="2"/>
</dbReference>
<proteinExistence type="inferred from homology"/>
<dbReference type="InterPro" id="IPR000014">
    <property type="entry name" value="PAS"/>
</dbReference>
<dbReference type="Gene3D" id="1.10.287.950">
    <property type="entry name" value="Methyl-accepting chemotaxis protein"/>
    <property type="match status" value="1"/>
</dbReference>
<dbReference type="InterPro" id="IPR000700">
    <property type="entry name" value="PAS-assoc_C"/>
</dbReference>
<evidence type="ECO:0000256" key="2">
    <source>
        <dbReference type="ARBA" id="ARBA00029447"/>
    </source>
</evidence>
<dbReference type="eggNOG" id="COG0840">
    <property type="taxonomic scope" value="Bacteria"/>
</dbReference>
<dbReference type="GO" id="GO:0005886">
    <property type="term" value="C:plasma membrane"/>
    <property type="evidence" value="ECO:0007669"/>
    <property type="project" value="TreeGrafter"/>
</dbReference>
<dbReference type="HOGENOM" id="CLU_000445_107_26_9"/>
<sequence length="503" mass="57255">MFFKSVQANELTAFVEESRKLRKMVEMNDFSTEFHPSTDNPEAKEFAENLNAILRTMQSFRENVAVRLELVTEAIEVGLWDMNVVAGDPVNPQNTFTWTNEFRKMLGYRDETDFPNVLHSWASKLHPDDHDEVLEAFEKHLLDHSGKTPYDVEYRLLLKNGEYRWFRATGATVRDANGVPLRVAGALFDIHDKKMKEQELESLVERYDLINRVLVEAPWDMTVVEGDVINPNNEFWWSPQFRRALGFKDETDFPNVMSSWSSRLHPEDEKRTLEAFANHLNDYSGKTPFDIDYRLRLKNGEYRWYHASGETIRSRTGIPLRVAGTIRDITLEKNKEQVVREMTSQMKHLSDSISDMVKGVNSITNQAQELAIAQDQSTEAANQAKGSADETKNISNFIKEIAEQTNLLGLNAAIEAARAGEQGRGFGIVADEVRKLAVHSANATVNIESSLNEMKELIETILLHIGKMSTLTQTQAALTEQVNSSMDEINKMSQSLVDFTKTL</sequence>
<gene>
    <name evidence="6" type="primary">yfmS</name>
    <name evidence="6" type="ORF">BRLA_c015290</name>
</gene>
<evidence type="ECO:0000256" key="3">
    <source>
        <dbReference type="PROSITE-ProRule" id="PRU00284"/>
    </source>
</evidence>
<organism evidence="6 7">
    <name type="scientific">Brevibacillus laterosporus LMG 15441</name>
    <dbReference type="NCBI Taxonomy" id="1042163"/>
    <lineage>
        <taxon>Bacteria</taxon>
        <taxon>Bacillati</taxon>
        <taxon>Bacillota</taxon>
        <taxon>Bacilli</taxon>
        <taxon>Bacillales</taxon>
        <taxon>Paenibacillaceae</taxon>
        <taxon>Brevibacillus</taxon>
    </lineage>
</organism>
<feature type="domain" description="Methyl-accepting transducer" evidence="4">
    <location>
        <begin position="339"/>
        <end position="503"/>
    </location>
</feature>
<dbReference type="SUPFAM" id="SSF55785">
    <property type="entry name" value="PYP-like sensor domain (PAS domain)"/>
    <property type="match status" value="2"/>
</dbReference>
<dbReference type="GO" id="GO:0007165">
    <property type="term" value="P:signal transduction"/>
    <property type="evidence" value="ECO:0007669"/>
    <property type="project" value="UniProtKB-KW"/>
</dbReference>
<keyword evidence="1" id="KW-0145">Chemotaxis</keyword>
<dbReference type="Pfam" id="PF00015">
    <property type="entry name" value="MCPsignal"/>
    <property type="match status" value="1"/>
</dbReference>
<dbReference type="SUPFAM" id="SSF58104">
    <property type="entry name" value="Methyl-accepting chemotaxis protein (MCP) signaling domain"/>
    <property type="match status" value="1"/>
</dbReference>
<evidence type="ECO:0000313" key="7">
    <source>
        <dbReference type="Proteomes" id="UP000005850"/>
    </source>
</evidence>
<feature type="domain" description="PAC" evidence="5">
    <location>
        <begin position="289"/>
        <end position="341"/>
    </location>
</feature>
<dbReference type="SMART" id="SM00086">
    <property type="entry name" value="PAC"/>
    <property type="match status" value="2"/>
</dbReference>
<dbReference type="InterPro" id="IPR004089">
    <property type="entry name" value="MCPsignal_dom"/>
</dbReference>
<dbReference type="RefSeq" id="WP_003338066.1">
    <property type="nucleotide sequence ID" value="NZ_CP007806.1"/>
</dbReference>
<dbReference type="PROSITE" id="PS50113">
    <property type="entry name" value="PAC"/>
    <property type="match status" value="2"/>
</dbReference>
<dbReference type="GO" id="GO:0006935">
    <property type="term" value="P:chemotaxis"/>
    <property type="evidence" value="ECO:0007669"/>
    <property type="project" value="UniProtKB-KW"/>
</dbReference>
<accession>A0A075QZS6</accession>
<keyword evidence="7" id="KW-1185">Reference proteome</keyword>
<feature type="domain" description="PAC" evidence="5">
    <location>
        <begin position="150"/>
        <end position="202"/>
    </location>
</feature>
<dbReference type="GO" id="GO:0004888">
    <property type="term" value="F:transmembrane signaling receptor activity"/>
    <property type="evidence" value="ECO:0007669"/>
    <property type="project" value="TreeGrafter"/>
</dbReference>
<dbReference type="InterPro" id="IPR035965">
    <property type="entry name" value="PAS-like_dom_sf"/>
</dbReference>
<evidence type="ECO:0000313" key="6">
    <source>
        <dbReference type="EMBL" id="AIG25857.1"/>
    </source>
</evidence>
<dbReference type="CDD" id="cd00130">
    <property type="entry name" value="PAS"/>
    <property type="match status" value="2"/>
</dbReference>